<reference evidence="1" key="1">
    <citation type="submission" date="2017-08" db="EMBL/GenBank/DDBJ databases">
        <authorList>
            <person name="Cuomo C."/>
            <person name="Billmyre B."/>
            <person name="Heitman J."/>
        </authorList>
    </citation>
    <scope>NUCLEOTIDE SEQUENCE</scope>
    <source>
        <strain evidence="1">CBS 12478</strain>
    </source>
</reference>
<reference evidence="1" key="2">
    <citation type="submission" date="2024-01" db="EMBL/GenBank/DDBJ databases">
        <title>Comparative genomics of Cryptococcus and Kwoniella reveals pathogenesis evolution and contrasting modes of karyotype evolution via chromosome fusion or intercentromeric recombination.</title>
        <authorList>
            <person name="Coelho M.A."/>
            <person name="David-Palma M."/>
            <person name="Shea T."/>
            <person name="Bowers K."/>
            <person name="McGinley-Smith S."/>
            <person name="Mohammad A.W."/>
            <person name="Gnirke A."/>
            <person name="Yurkov A.M."/>
            <person name="Nowrousian M."/>
            <person name="Sun S."/>
            <person name="Cuomo C.A."/>
            <person name="Heitman J."/>
        </authorList>
    </citation>
    <scope>NUCLEOTIDE SEQUENCE</scope>
    <source>
        <strain evidence="1">CBS 12478</strain>
    </source>
</reference>
<dbReference type="RefSeq" id="XP_031859377.2">
    <property type="nucleotide sequence ID" value="XM_032006356.2"/>
</dbReference>
<dbReference type="InterPro" id="IPR051678">
    <property type="entry name" value="AGP_Transferase"/>
</dbReference>
<name>A0AAJ8MWE8_9TREE</name>
<evidence type="ECO:0000313" key="1">
    <source>
        <dbReference type="EMBL" id="WWD18188.1"/>
    </source>
</evidence>
<dbReference type="PANTHER" id="PTHR21310">
    <property type="entry name" value="AMINOGLYCOSIDE PHOSPHOTRANSFERASE-RELATED-RELATED"/>
    <property type="match status" value="1"/>
</dbReference>
<evidence type="ECO:0008006" key="3">
    <source>
        <dbReference type="Google" id="ProtNLM"/>
    </source>
</evidence>
<gene>
    <name evidence="1" type="ORF">CI109_102637</name>
</gene>
<keyword evidence="2" id="KW-1185">Reference proteome</keyword>
<dbReference type="AlphaFoldDB" id="A0AAJ8MWE8"/>
<evidence type="ECO:0000313" key="2">
    <source>
        <dbReference type="Proteomes" id="UP000322225"/>
    </source>
</evidence>
<proteinExistence type="predicted"/>
<dbReference type="EMBL" id="CP144054">
    <property type="protein sequence ID" value="WWD18188.1"/>
    <property type="molecule type" value="Genomic_DNA"/>
</dbReference>
<dbReference type="Proteomes" id="UP000322225">
    <property type="component" value="Chromosome 4"/>
</dbReference>
<dbReference type="PANTHER" id="PTHR21310:SF15">
    <property type="entry name" value="AMINOGLYCOSIDE PHOSPHOTRANSFERASE DOMAIN-CONTAINING PROTEIN"/>
    <property type="match status" value="1"/>
</dbReference>
<dbReference type="GeneID" id="43590514"/>
<protein>
    <recommendedName>
        <fullName evidence="3">Aminoglycoside phosphotransferase domain-containing protein</fullName>
    </recommendedName>
</protein>
<accession>A0AAJ8MWE8</accession>
<sequence length="449" mass="51410">MCLTMMGKSERRQELLDLTKRSTAAQFERTFRSLNPQLIIHQAQLLRPEHECTLYLPNDWTSLQEDKQLYNQINIHVPLDFGDGTKWMVRVRQAHVDRPPKVILDKVTESEVTTTKVLKKGGVKVPDAWMPPLTSKADWDKTTSDKDVADYFFTEFIRGEAWLNHHAPLTEGHISEDVARTLIQGIALLHDTISRIDLKVKGIGSLFPSDSSSTDSYTLGPFISSSTLINPDPPYFLGPFRTNQERYLTHLDLLLGLIYDGVIWTDDPVGAYLWHLEMKDLVQGDEEMGSVEEKCFVKHADDKLSQYMLSKDGHVEGLIDWEWAYVTTKSEAFATPLGLYHSVSFYNGSNTLTVEENLLIQAHETNNRPDLAHCVRNGRRYQRLKDAMRYDRPEGIRLGTINALREAFLGKEAGTGYESLFEWGNVVMDKYREDQKVHDLLKREAMMSK</sequence>
<organism evidence="1 2">
    <name type="scientific">Kwoniella shandongensis</name>
    <dbReference type="NCBI Taxonomy" id="1734106"/>
    <lineage>
        <taxon>Eukaryota</taxon>
        <taxon>Fungi</taxon>
        <taxon>Dikarya</taxon>
        <taxon>Basidiomycota</taxon>
        <taxon>Agaricomycotina</taxon>
        <taxon>Tremellomycetes</taxon>
        <taxon>Tremellales</taxon>
        <taxon>Cryptococcaceae</taxon>
        <taxon>Kwoniella</taxon>
    </lineage>
</organism>
<dbReference type="KEGG" id="ksn:43590514"/>